<dbReference type="PANTHER" id="PTHR35745:SF1">
    <property type="entry name" value="OS04G0513000 PROTEIN"/>
    <property type="match status" value="1"/>
</dbReference>
<dbReference type="Pfam" id="PF20711">
    <property type="entry name" value="DUF6825"/>
    <property type="match status" value="1"/>
</dbReference>
<feature type="region of interest" description="Disordered" evidence="1">
    <location>
        <begin position="61"/>
        <end position="89"/>
    </location>
</feature>
<keyword evidence="3" id="KW-1185">Reference proteome</keyword>
<feature type="region of interest" description="Disordered" evidence="1">
    <location>
        <begin position="183"/>
        <end position="222"/>
    </location>
</feature>
<gene>
    <name evidence="2" type="ORF">GH714_026200</name>
</gene>
<proteinExistence type="predicted"/>
<feature type="region of interest" description="Disordered" evidence="1">
    <location>
        <begin position="1"/>
        <end position="25"/>
    </location>
</feature>
<name>A0A6A6KVI5_HEVBR</name>
<feature type="compositionally biased region" description="Basic and acidic residues" evidence="1">
    <location>
        <begin position="1"/>
        <end position="20"/>
    </location>
</feature>
<dbReference type="AlphaFoldDB" id="A0A6A6KVI5"/>
<dbReference type="InterPro" id="IPR040003">
    <property type="entry name" value="PG18-like"/>
</dbReference>
<dbReference type="PANTHER" id="PTHR35745">
    <property type="entry name" value="BNACNNG14650D PROTEIN"/>
    <property type="match status" value="1"/>
</dbReference>
<feature type="compositionally biased region" description="Low complexity" evidence="1">
    <location>
        <begin position="188"/>
        <end position="206"/>
    </location>
</feature>
<dbReference type="GO" id="GO:0010027">
    <property type="term" value="P:thylakoid membrane organization"/>
    <property type="evidence" value="ECO:0007669"/>
    <property type="project" value="InterPro"/>
</dbReference>
<comment type="caution">
    <text evidence="2">The sequence shown here is derived from an EMBL/GenBank/DDBJ whole genome shotgun (WGS) entry which is preliminary data.</text>
</comment>
<dbReference type="Proteomes" id="UP000467840">
    <property type="component" value="Chromosome 13"/>
</dbReference>
<reference evidence="2 3" key="1">
    <citation type="journal article" date="2020" name="Mol. Plant">
        <title>The Chromosome-Based Rubber Tree Genome Provides New Insights into Spurge Genome Evolution and Rubber Biosynthesis.</title>
        <authorList>
            <person name="Liu J."/>
            <person name="Shi C."/>
            <person name="Shi C.C."/>
            <person name="Li W."/>
            <person name="Zhang Q.J."/>
            <person name="Zhang Y."/>
            <person name="Li K."/>
            <person name="Lu H.F."/>
            <person name="Shi C."/>
            <person name="Zhu S.T."/>
            <person name="Xiao Z.Y."/>
            <person name="Nan H."/>
            <person name="Yue Y."/>
            <person name="Zhu X.G."/>
            <person name="Wu Y."/>
            <person name="Hong X.N."/>
            <person name="Fan G.Y."/>
            <person name="Tong Y."/>
            <person name="Zhang D."/>
            <person name="Mao C.L."/>
            <person name="Liu Y.L."/>
            <person name="Hao S.J."/>
            <person name="Liu W.Q."/>
            <person name="Lv M.Q."/>
            <person name="Zhang H.B."/>
            <person name="Liu Y."/>
            <person name="Hu-Tang G.R."/>
            <person name="Wang J.P."/>
            <person name="Wang J.H."/>
            <person name="Sun Y.H."/>
            <person name="Ni S.B."/>
            <person name="Chen W.B."/>
            <person name="Zhang X.C."/>
            <person name="Jiao Y.N."/>
            <person name="Eichler E.E."/>
            <person name="Li G.H."/>
            <person name="Liu X."/>
            <person name="Gao L.Z."/>
        </authorList>
    </citation>
    <scope>NUCLEOTIDE SEQUENCE [LARGE SCALE GENOMIC DNA]</scope>
    <source>
        <strain evidence="3">cv. GT1</strain>
        <tissue evidence="2">Leaf</tissue>
    </source>
</reference>
<sequence length="222" mass="23557">MNDVDKDRSKRKTAQQDKQKYASAASMSGVLASPLFRFSSLQSKNHSPTFSYGLYPLDPNTSSLPDTKLKKQLGFPSGTQRDSPMESASDVIAAPDPAVLVPALAEAVNERIESTVGEFLSAIGRLQAEQQRQIQDFQVDVLERAKKAKKNAAKEALAQGLVPNATAVDPKLATYGFNSKTSSLTSKAVTPANSPSSSNSTVVPTAETGLDPAAKGPAYGDR</sequence>
<dbReference type="EMBL" id="JAAGAX010000014">
    <property type="protein sequence ID" value="KAF2292637.1"/>
    <property type="molecule type" value="Genomic_DNA"/>
</dbReference>
<dbReference type="GO" id="GO:0009535">
    <property type="term" value="C:chloroplast thylakoid membrane"/>
    <property type="evidence" value="ECO:0007669"/>
    <property type="project" value="TreeGrafter"/>
</dbReference>
<evidence type="ECO:0000256" key="1">
    <source>
        <dbReference type="SAM" id="MobiDB-lite"/>
    </source>
</evidence>
<organism evidence="2 3">
    <name type="scientific">Hevea brasiliensis</name>
    <name type="common">Para rubber tree</name>
    <name type="synonym">Siphonia brasiliensis</name>
    <dbReference type="NCBI Taxonomy" id="3981"/>
    <lineage>
        <taxon>Eukaryota</taxon>
        <taxon>Viridiplantae</taxon>
        <taxon>Streptophyta</taxon>
        <taxon>Embryophyta</taxon>
        <taxon>Tracheophyta</taxon>
        <taxon>Spermatophyta</taxon>
        <taxon>Magnoliopsida</taxon>
        <taxon>eudicotyledons</taxon>
        <taxon>Gunneridae</taxon>
        <taxon>Pentapetalae</taxon>
        <taxon>rosids</taxon>
        <taxon>fabids</taxon>
        <taxon>Malpighiales</taxon>
        <taxon>Euphorbiaceae</taxon>
        <taxon>Crotonoideae</taxon>
        <taxon>Micrandreae</taxon>
        <taxon>Hevea</taxon>
    </lineage>
</organism>
<accession>A0A6A6KVI5</accession>
<evidence type="ECO:0000313" key="2">
    <source>
        <dbReference type="EMBL" id="KAF2292637.1"/>
    </source>
</evidence>
<evidence type="ECO:0000313" key="3">
    <source>
        <dbReference type="Proteomes" id="UP000467840"/>
    </source>
</evidence>
<protein>
    <submittedName>
        <fullName evidence="2">Uncharacterized protein</fullName>
    </submittedName>
</protein>